<dbReference type="InterPro" id="IPR018314">
    <property type="entry name" value="RsmB/NOL1/NOP2-like_CS"/>
</dbReference>
<evidence type="ECO:0000256" key="4">
    <source>
        <dbReference type="ARBA" id="ARBA00022691"/>
    </source>
</evidence>
<dbReference type="CDD" id="cd02440">
    <property type="entry name" value="AdoMet_MTases"/>
    <property type="match status" value="1"/>
</dbReference>
<keyword evidence="9" id="KW-1185">Reference proteome</keyword>
<dbReference type="SMR" id="A0A3B3UVF9"/>
<dbReference type="InterPro" id="IPR001678">
    <property type="entry name" value="MeTrfase_RsmB-F_NOP2_dom"/>
</dbReference>
<dbReference type="InterPro" id="IPR029063">
    <property type="entry name" value="SAM-dependent_MTases_sf"/>
</dbReference>
<feature type="binding site" evidence="6">
    <location>
        <position position="331"/>
    </location>
    <ligand>
        <name>S-adenosyl-L-methionine</name>
        <dbReference type="ChEBI" id="CHEBI:59789"/>
    </ligand>
</feature>
<comment type="caution">
    <text evidence="6">Lacks conserved residue(s) required for the propagation of feature annotation.</text>
</comment>
<dbReference type="PANTHER" id="PTHR22807">
    <property type="entry name" value="NOP2 YEAST -RELATED NOL1/NOP2/FMU SUN DOMAIN-CONTAINING"/>
    <property type="match status" value="1"/>
</dbReference>
<keyword evidence="3 6" id="KW-0808">Transferase</keyword>
<name>A0A3B3UVF9_9TELE</name>
<reference evidence="8" key="2">
    <citation type="submission" date="2025-09" db="UniProtKB">
        <authorList>
            <consortium name="Ensembl"/>
        </authorList>
    </citation>
    <scope>IDENTIFICATION</scope>
</reference>
<dbReference type="Gene3D" id="2.30.130.10">
    <property type="entry name" value="PUA domain"/>
    <property type="match status" value="1"/>
</dbReference>
<accession>A0A3B3UVF9</accession>
<evidence type="ECO:0000259" key="7">
    <source>
        <dbReference type="PROSITE" id="PS51686"/>
    </source>
</evidence>
<dbReference type="Ensembl" id="ENSPLAT00000026609.1">
    <property type="protein sequence ID" value="ENSPLAP00000017400.1"/>
    <property type="gene ID" value="ENSPLAG00000021785.1"/>
</dbReference>
<dbReference type="CTD" id="221078"/>
<feature type="binding site" evidence="6">
    <location>
        <position position="275"/>
    </location>
    <ligand>
        <name>S-adenosyl-L-methionine</name>
        <dbReference type="ChEBI" id="CHEBI:59789"/>
    </ligand>
</feature>
<sequence length="466" mass="50580">MHLGEMSVFPKISLKPEVTGYLRNVFLNKEVLAAVGPQEAESRFQKLLTCLSHPPSSTCARASTHLAPLEDIRLSLEEELKKQKCGSSAEEPSVQIAPHPRITDVLLLPVDGPRAVERLSSELVVDAQCGSAVLRGAHVFAPGIVASPKYMKAGDMVSVFSDLEGRCTRGATRFQGNKVFVGNGVAEMDRSAIFATETPARGVGVRMVDPLYKSPSFDGVLPSMVFLQNLPSVVVGHVLAPQPGERILDMCAAPGGKTCHIAALMGDKGEVVALDRIRNKIDRIRQNAQTLSLQSIKAFRFNSTQAVSDEPTQEAEGPPFPPESFDRVLLDAPCSGLGQRPNMASTWSLKEICSYPPLQRKLFQAAVRLLKKGGVLVYSTCTVTLSENEEQVAWALSTFPCLSLQPQEPHIGSEGMLGAGLSPEQLRLLQRFSPELSWEQTDTTASLARRADTDTIGFFIAKFLKT</sequence>
<dbReference type="GO" id="GO:0003723">
    <property type="term" value="F:RNA binding"/>
    <property type="evidence" value="ECO:0007669"/>
    <property type="project" value="UniProtKB-UniRule"/>
</dbReference>
<dbReference type="Proteomes" id="UP000261500">
    <property type="component" value="Unplaced"/>
</dbReference>
<proteinExistence type="inferred from homology"/>
<dbReference type="PROSITE" id="PS01153">
    <property type="entry name" value="NOL1_NOP2_SUN"/>
    <property type="match status" value="1"/>
</dbReference>
<dbReference type="GO" id="GO:0008173">
    <property type="term" value="F:RNA methyltransferase activity"/>
    <property type="evidence" value="ECO:0007669"/>
    <property type="project" value="InterPro"/>
</dbReference>
<dbReference type="PRINTS" id="PR02008">
    <property type="entry name" value="RCMTFAMILY"/>
</dbReference>
<keyword evidence="5 6" id="KW-0694">RNA-binding</keyword>
<comment type="similarity">
    <text evidence="1 6">Belongs to the class I-like SAM-binding methyltransferase superfamily. RsmB/NOP family.</text>
</comment>
<protein>
    <submittedName>
        <fullName evidence="8">NOP2/Sun RNA methyltransferase 6</fullName>
    </submittedName>
</protein>
<evidence type="ECO:0000256" key="6">
    <source>
        <dbReference type="PROSITE-ProRule" id="PRU01023"/>
    </source>
</evidence>
<dbReference type="STRING" id="48699.ENSPLAP00000017400"/>
<dbReference type="PANTHER" id="PTHR22807:SF34">
    <property type="entry name" value="TRNA (CYTOSINE(72)-C(5))-METHYLTRANSFERASE NSUN6"/>
    <property type="match status" value="1"/>
</dbReference>
<dbReference type="RefSeq" id="XP_014911590.1">
    <property type="nucleotide sequence ID" value="XM_015056104.1"/>
</dbReference>
<dbReference type="SUPFAM" id="SSF88697">
    <property type="entry name" value="PUA domain-like"/>
    <property type="match status" value="1"/>
</dbReference>
<dbReference type="InterPro" id="IPR015947">
    <property type="entry name" value="PUA-like_sf"/>
</dbReference>
<evidence type="ECO:0000256" key="3">
    <source>
        <dbReference type="ARBA" id="ARBA00022679"/>
    </source>
</evidence>
<organism evidence="8 9">
    <name type="scientific">Poecilia latipinna</name>
    <name type="common">sailfin molly</name>
    <dbReference type="NCBI Taxonomy" id="48699"/>
    <lineage>
        <taxon>Eukaryota</taxon>
        <taxon>Metazoa</taxon>
        <taxon>Chordata</taxon>
        <taxon>Craniata</taxon>
        <taxon>Vertebrata</taxon>
        <taxon>Euteleostomi</taxon>
        <taxon>Actinopterygii</taxon>
        <taxon>Neopterygii</taxon>
        <taxon>Teleostei</taxon>
        <taxon>Neoteleostei</taxon>
        <taxon>Acanthomorphata</taxon>
        <taxon>Ovalentaria</taxon>
        <taxon>Atherinomorphae</taxon>
        <taxon>Cyprinodontiformes</taxon>
        <taxon>Poeciliidae</taxon>
        <taxon>Poeciliinae</taxon>
        <taxon>Poecilia</taxon>
    </lineage>
</organism>
<dbReference type="PROSITE" id="PS50890">
    <property type="entry name" value="PUA"/>
    <property type="match status" value="1"/>
</dbReference>
<dbReference type="SUPFAM" id="SSF53335">
    <property type="entry name" value="S-adenosyl-L-methionine-dependent methyltransferases"/>
    <property type="match status" value="1"/>
</dbReference>
<dbReference type="GO" id="GO:0001510">
    <property type="term" value="P:RNA methylation"/>
    <property type="evidence" value="ECO:0007669"/>
    <property type="project" value="InterPro"/>
</dbReference>
<dbReference type="InterPro" id="IPR036974">
    <property type="entry name" value="PUA_sf"/>
</dbReference>
<dbReference type="GeneID" id="106961960"/>
<reference evidence="8" key="1">
    <citation type="submission" date="2025-08" db="UniProtKB">
        <authorList>
            <consortium name="Ensembl"/>
        </authorList>
    </citation>
    <scope>IDENTIFICATION</scope>
</reference>
<evidence type="ECO:0000256" key="1">
    <source>
        <dbReference type="ARBA" id="ARBA00007494"/>
    </source>
</evidence>
<dbReference type="GeneTree" id="ENSGT00940000155370"/>
<feature type="domain" description="SAM-dependent MTase RsmB/NOP-type" evidence="7">
    <location>
        <begin position="160"/>
        <end position="466"/>
    </location>
</feature>
<evidence type="ECO:0000256" key="2">
    <source>
        <dbReference type="ARBA" id="ARBA00022603"/>
    </source>
</evidence>
<dbReference type="InterPro" id="IPR023267">
    <property type="entry name" value="RCMT"/>
</dbReference>
<dbReference type="AlphaFoldDB" id="A0A3B3UVF9"/>
<feature type="active site" description="Nucleophile" evidence="6">
    <location>
        <position position="381"/>
    </location>
</feature>
<dbReference type="CDD" id="cd21150">
    <property type="entry name" value="PUA_NSun6-like"/>
    <property type="match status" value="1"/>
</dbReference>
<dbReference type="Pfam" id="PF01189">
    <property type="entry name" value="Methyltr_RsmB-F"/>
    <property type="match status" value="1"/>
</dbReference>
<dbReference type="InterPro" id="IPR049560">
    <property type="entry name" value="MeTrfase_RsmB-F_NOP2_cat"/>
</dbReference>
<evidence type="ECO:0000256" key="5">
    <source>
        <dbReference type="ARBA" id="ARBA00022884"/>
    </source>
</evidence>
<feature type="binding site" evidence="6">
    <location>
        <begin position="251"/>
        <end position="257"/>
    </location>
    <ligand>
        <name>S-adenosyl-L-methionine</name>
        <dbReference type="ChEBI" id="CHEBI:59789"/>
    </ligand>
</feature>
<keyword evidence="2 6" id="KW-0489">Methyltransferase</keyword>
<dbReference type="InterPro" id="IPR002478">
    <property type="entry name" value="PUA"/>
</dbReference>
<evidence type="ECO:0000313" key="9">
    <source>
        <dbReference type="Proteomes" id="UP000261500"/>
    </source>
</evidence>
<dbReference type="PROSITE" id="PS51686">
    <property type="entry name" value="SAM_MT_RSMB_NOP"/>
    <property type="match status" value="1"/>
</dbReference>
<keyword evidence="4 6" id="KW-0949">S-adenosyl-L-methionine</keyword>
<dbReference type="Gene3D" id="3.40.50.150">
    <property type="entry name" value="Vaccinia Virus protein VP39"/>
    <property type="match status" value="1"/>
</dbReference>
<dbReference type="Pfam" id="PF01472">
    <property type="entry name" value="PUA"/>
    <property type="match status" value="1"/>
</dbReference>
<evidence type="ECO:0000313" key="8">
    <source>
        <dbReference type="Ensembl" id="ENSPLAP00000017400.1"/>
    </source>
</evidence>